<accession>A0AAD7FHK7</accession>
<keyword evidence="2" id="KW-1133">Transmembrane helix</keyword>
<organism evidence="3 4">
    <name type="scientific">Roridomyces roridus</name>
    <dbReference type="NCBI Taxonomy" id="1738132"/>
    <lineage>
        <taxon>Eukaryota</taxon>
        <taxon>Fungi</taxon>
        <taxon>Dikarya</taxon>
        <taxon>Basidiomycota</taxon>
        <taxon>Agaricomycotina</taxon>
        <taxon>Agaricomycetes</taxon>
        <taxon>Agaricomycetidae</taxon>
        <taxon>Agaricales</taxon>
        <taxon>Marasmiineae</taxon>
        <taxon>Mycenaceae</taxon>
        <taxon>Roridomyces</taxon>
    </lineage>
</organism>
<dbReference type="Proteomes" id="UP001221142">
    <property type="component" value="Unassembled WGS sequence"/>
</dbReference>
<evidence type="ECO:0000256" key="2">
    <source>
        <dbReference type="SAM" id="Phobius"/>
    </source>
</evidence>
<feature type="region of interest" description="Disordered" evidence="1">
    <location>
        <begin position="189"/>
        <end position="259"/>
    </location>
</feature>
<keyword evidence="4" id="KW-1185">Reference proteome</keyword>
<name>A0AAD7FHK7_9AGAR</name>
<dbReference type="AlphaFoldDB" id="A0AAD7FHK7"/>
<reference evidence="3" key="1">
    <citation type="submission" date="2023-03" db="EMBL/GenBank/DDBJ databases">
        <title>Massive genome expansion in bonnet fungi (Mycena s.s.) driven by repeated elements and novel gene families across ecological guilds.</title>
        <authorList>
            <consortium name="Lawrence Berkeley National Laboratory"/>
            <person name="Harder C.B."/>
            <person name="Miyauchi S."/>
            <person name="Viragh M."/>
            <person name="Kuo A."/>
            <person name="Thoen E."/>
            <person name="Andreopoulos B."/>
            <person name="Lu D."/>
            <person name="Skrede I."/>
            <person name="Drula E."/>
            <person name="Henrissat B."/>
            <person name="Morin E."/>
            <person name="Kohler A."/>
            <person name="Barry K."/>
            <person name="LaButti K."/>
            <person name="Morin E."/>
            <person name="Salamov A."/>
            <person name="Lipzen A."/>
            <person name="Mereny Z."/>
            <person name="Hegedus B."/>
            <person name="Baldrian P."/>
            <person name="Stursova M."/>
            <person name="Weitz H."/>
            <person name="Taylor A."/>
            <person name="Grigoriev I.V."/>
            <person name="Nagy L.G."/>
            <person name="Martin F."/>
            <person name="Kauserud H."/>
        </authorList>
    </citation>
    <scope>NUCLEOTIDE SEQUENCE</scope>
    <source>
        <strain evidence="3">9284</strain>
    </source>
</reference>
<gene>
    <name evidence="3" type="ORF">FB45DRAFT_1062660</name>
</gene>
<evidence type="ECO:0000313" key="4">
    <source>
        <dbReference type="Proteomes" id="UP001221142"/>
    </source>
</evidence>
<evidence type="ECO:0000256" key="1">
    <source>
        <dbReference type="SAM" id="MobiDB-lite"/>
    </source>
</evidence>
<keyword evidence="2" id="KW-0812">Transmembrane</keyword>
<feature type="compositionally biased region" description="Pro residues" evidence="1">
    <location>
        <begin position="249"/>
        <end position="259"/>
    </location>
</feature>
<protein>
    <submittedName>
        <fullName evidence="3">Uncharacterized protein</fullName>
    </submittedName>
</protein>
<feature type="compositionally biased region" description="Low complexity" evidence="1">
    <location>
        <begin position="61"/>
        <end position="73"/>
    </location>
</feature>
<feature type="transmembrane region" description="Helical" evidence="2">
    <location>
        <begin position="81"/>
        <end position="105"/>
    </location>
</feature>
<keyword evidence="2" id="KW-0472">Membrane</keyword>
<feature type="compositionally biased region" description="Polar residues" evidence="1">
    <location>
        <begin position="37"/>
        <end position="49"/>
    </location>
</feature>
<sequence length="311" mass="32492">MPRLGTDFPFLGSRSYTLILACYFPYLSSMSSTRVASGISQGTSSTGPALTSPAPGPSIIPAPSASANSPPSTSGGNPHRIVLIAAPIASIAAVVIILGIAYFLWRRRPSHRSRIHLSPHCDEVAWKYSGGTPARSNFTDSTPASPVYHAFPVAVVERPTSAGSSFACGGVPVKTPYYNYFVPHASSGYDGEPGPAPRMAMEQQRPIPPPTLIDSSSSTQVGLPAQSLERADSAASTVPSLYSRESMRPPSPPPLPPPPPAAALVPVKYGVATATEITHSVIHVPDMCDWVYTPRTGMSLGMGAGSLVPST</sequence>
<feature type="region of interest" description="Disordered" evidence="1">
    <location>
        <begin position="37"/>
        <end position="73"/>
    </location>
</feature>
<proteinExistence type="predicted"/>
<comment type="caution">
    <text evidence="3">The sequence shown here is derived from an EMBL/GenBank/DDBJ whole genome shotgun (WGS) entry which is preliminary data.</text>
</comment>
<dbReference type="EMBL" id="JARKIF010000017">
    <property type="protein sequence ID" value="KAJ7620373.1"/>
    <property type="molecule type" value="Genomic_DNA"/>
</dbReference>
<evidence type="ECO:0000313" key="3">
    <source>
        <dbReference type="EMBL" id="KAJ7620373.1"/>
    </source>
</evidence>